<feature type="domain" description="DNA mismatch repair protein S5" evidence="5">
    <location>
        <begin position="229"/>
        <end position="380"/>
    </location>
</feature>
<feature type="domain" description="MutL C-terminal dimerisation" evidence="4">
    <location>
        <begin position="664"/>
        <end position="809"/>
    </location>
</feature>
<dbReference type="GO" id="GO:0140664">
    <property type="term" value="F:ATP-dependent DNA damage sensor activity"/>
    <property type="evidence" value="ECO:0007669"/>
    <property type="project" value="InterPro"/>
</dbReference>
<dbReference type="SUPFAM" id="SSF54211">
    <property type="entry name" value="Ribosomal protein S5 domain 2-like"/>
    <property type="match status" value="1"/>
</dbReference>
<dbReference type="InterPro" id="IPR036890">
    <property type="entry name" value="HATPase_C_sf"/>
</dbReference>
<accession>A0A9N9S3J6</accession>
<proteinExistence type="inferred from homology"/>
<dbReference type="Gene3D" id="3.30.230.10">
    <property type="match status" value="1"/>
</dbReference>
<feature type="region of interest" description="Disordered" evidence="3">
    <location>
        <begin position="478"/>
        <end position="505"/>
    </location>
</feature>
<dbReference type="Gene3D" id="3.30.1370.100">
    <property type="entry name" value="MutL, C-terminal domain, regulatory subdomain"/>
    <property type="match status" value="1"/>
</dbReference>
<keyword evidence="7" id="KW-1185">Reference proteome</keyword>
<dbReference type="GO" id="GO:0030983">
    <property type="term" value="F:mismatched DNA binding"/>
    <property type="evidence" value="ECO:0007669"/>
    <property type="project" value="InterPro"/>
</dbReference>
<evidence type="ECO:0000259" key="4">
    <source>
        <dbReference type="SMART" id="SM00853"/>
    </source>
</evidence>
<dbReference type="AlphaFoldDB" id="A0A9N9S3J6"/>
<dbReference type="Gene3D" id="3.30.1540.20">
    <property type="entry name" value="MutL, C-terminal domain, dimerisation subdomain"/>
    <property type="match status" value="1"/>
</dbReference>
<dbReference type="GO" id="GO:0016887">
    <property type="term" value="F:ATP hydrolysis activity"/>
    <property type="evidence" value="ECO:0007669"/>
    <property type="project" value="InterPro"/>
</dbReference>
<dbReference type="Pfam" id="PF01119">
    <property type="entry name" value="DNA_mis_repair"/>
    <property type="match status" value="1"/>
</dbReference>
<dbReference type="InterPro" id="IPR020568">
    <property type="entry name" value="Ribosomal_Su5_D2-typ_SF"/>
</dbReference>
<dbReference type="Pfam" id="PF08676">
    <property type="entry name" value="MutL_C"/>
    <property type="match status" value="1"/>
</dbReference>
<sequence length="858" mass="98323">MEEDNIVTELTKEAPRDIQRVSKDTVNKILSAQVILNIGIAVKELIENSVDACSTVIDIKIKEHGKEGFEVSDNGLGILEENFQGITAKHHTSKLKDFTDLQNIKTFGFRGEALSSLCGLCDVTITTRHSSSEYGTKLVYNNDGDITEKSIIARNIGTSVIVSDFFKTLPVRKAEFQKNYKKDFNKMIKLLEEYCLVLVGVKIIAVNVLKNGSRQTILSTNGKSVSDNIVSIFGGKQSQEVIKIKCPTNDGTEDGMYTQESLFDADISEIKTNEIDSLNQKRFKIEGYISNIDHQCGRTLKDRQFLYINSRPCEMKAISKLVNEIYQRYNMKKYPFFFINLKVEQSNVDVNLSKDKRQVAICDDKVLLLVMKRSLSITFGDLPTKFKYASINSVVRKYNGDSNSNESDEDNDDKIAVIQPNSNFAASLKQWKINPSNPIPNNPKRKFDKLDKNPKIDSFMVKRSIEIECEEEEIAQKPKKIALNEQDKKTSQSDNSEEEFLSPQVTSTQNFSHSISYRPKACENTLKFDTKSPNKIEVFEELRAEDEVPMEKPLDFLELSFLKSQTSNSSTVDHDIINDETMCGERIELDVSRSIRKFKKKINLSIGMVRNEAFEEETAYKALKKVSKSNHLRFKERIDPSKNKKAETELETVIKKDMFSEMKVIGQFNQGFIIAILESDLFIVDQHATDERYNFEQLEKTFKLETQHMVIPEKLELTAVQEDIIIDNINIFEMNGFKFNINHNTQTTHRIKLISRPFSKKHEFGREDIEEMTHLLHDNSTNCICRPSRIRAMLASRACRKSVMIGTPLDHKAMMKLLMHMGEIDHPWNCPHGRPTIRFLQNLDFIASRTETKEKLND</sequence>
<dbReference type="SUPFAM" id="SSF55874">
    <property type="entry name" value="ATPase domain of HSP90 chaperone/DNA topoisomerase II/histidine kinase"/>
    <property type="match status" value="1"/>
</dbReference>
<dbReference type="InterPro" id="IPR037198">
    <property type="entry name" value="MutL_C_sf"/>
</dbReference>
<dbReference type="Pfam" id="PF13589">
    <property type="entry name" value="HATPase_c_3"/>
    <property type="match status" value="1"/>
</dbReference>
<dbReference type="PANTHER" id="PTHR10073:SF52">
    <property type="entry name" value="MISMATCH REPAIR ENDONUCLEASE PMS2"/>
    <property type="match status" value="1"/>
</dbReference>
<evidence type="ECO:0000259" key="5">
    <source>
        <dbReference type="SMART" id="SM01340"/>
    </source>
</evidence>
<dbReference type="FunFam" id="3.30.565.10:FF:000014">
    <property type="entry name" value="Mismatch repair endonuclease pms1, putative"/>
    <property type="match status" value="1"/>
</dbReference>
<dbReference type="CDD" id="cd03484">
    <property type="entry name" value="MutL_Trans_hPMS_2_like"/>
    <property type="match status" value="1"/>
</dbReference>
<dbReference type="InterPro" id="IPR013507">
    <property type="entry name" value="DNA_mismatch_S5_2-like"/>
</dbReference>
<dbReference type="GO" id="GO:0005524">
    <property type="term" value="F:ATP binding"/>
    <property type="evidence" value="ECO:0007669"/>
    <property type="project" value="InterPro"/>
</dbReference>
<dbReference type="NCBIfam" id="TIGR00585">
    <property type="entry name" value="mutl"/>
    <property type="match status" value="1"/>
</dbReference>
<dbReference type="CDD" id="cd16926">
    <property type="entry name" value="HATPase_MutL-MLH-PMS-like"/>
    <property type="match status" value="1"/>
</dbReference>
<dbReference type="InterPro" id="IPR038973">
    <property type="entry name" value="MutL/Mlh/Pms-like"/>
</dbReference>
<comment type="similarity">
    <text evidence="1">Belongs to the DNA mismatch repair MutL/HexB family.</text>
</comment>
<dbReference type="InterPro" id="IPR014762">
    <property type="entry name" value="DNA_mismatch_repair_CS"/>
</dbReference>
<evidence type="ECO:0000256" key="1">
    <source>
        <dbReference type="ARBA" id="ARBA00006082"/>
    </source>
</evidence>
<dbReference type="InterPro" id="IPR014790">
    <property type="entry name" value="MutL_C"/>
</dbReference>
<dbReference type="EMBL" id="OU895879">
    <property type="protein sequence ID" value="CAG9808250.1"/>
    <property type="molecule type" value="Genomic_DNA"/>
</dbReference>
<dbReference type="SMART" id="SM00853">
    <property type="entry name" value="MutL_C"/>
    <property type="match status" value="1"/>
</dbReference>
<protein>
    <submittedName>
        <fullName evidence="6">Uncharacterized protein</fullName>
    </submittedName>
</protein>
<dbReference type="OrthoDB" id="10254304at2759"/>
<evidence type="ECO:0000313" key="6">
    <source>
        <dbReference type="EMBL" id="CAG9808250.1"/>
    </source>
</evidence>
<reference evidence="6" key="1">
    <citation type="submission" date="2022-01" db="EMBL/GenBank/DDBJ databases">
        <authorList>
            <person name="King R."/>
        </authorList>
    </citation>
    <scope>NUCLEOTIDE SEQUENCE</scope>
</reference>
<dbReference type="PROSITE" id="PS00058">
    <property type="entry name" value="DNA_MISMATCH_REPAIR_1"/>
    <property type="match status" value="1"/>
</dbReference>
<dbReference type="SMART" id="SM01340">
    <property type="entry name" value="DNA_mis_repair"/>
    <property type="match status" value="1"/>
</dbReference>
<gene>
    <name evidence="6" type="ORF">CHIRRI_LOCUS11092</name>
</gene>
<evidence type="ECO:0000256" key="3">
    <source>
        <dbReference type="SAM" id="MobiDB-lite"/>
    </source>
</evidence>
<keyword evidence="2" id="KW-0227">DNA damage</keyword>
<dbReference type="InterPro" id="IPR042121">
    <property type="entry name" value="MutL_C_regsub"/>
</dbReference>
<dbReference type="FunFam" id="3.30.1370.100:FF:000001">
    <property type="entry name" value="Mismatch repair endonuclease pms1, putative"/>
    <property type="match status" value="1"/>
</dbReference>
<organism evidence="6 7">
    <name type="scientific">Chironomus riparius</name>
    <dbReference type="NCBI Taxonomy" id="315576"/>
    <lineage>
        <taxon>Eukaryota</taxon>
        <taxon>Metazoa</taxon>
        <taxon>Ecdysozoa</taxon>
        <taxon>Arthropoda</taxon>
        <taxon>Hexapoda</taxon>
        <taxon>Insecta</taxon>
        <taxon>Pterygota</taxon>
        <taxon>Neoptera</taxon>
        <taxon>Endopterygota</taxon>
        <taxon>Diptera</taxon>
        <taxon>Nematocera</taxon>
        <taxon>Chironomoidea</taxon>
        <taxon>Chironomidae</taxon>
        <taxon>Chironominae</taxon>
        <taxon>Chironomus</taxon>
    </lineage>
</organism>
<dbReference type="InterPro" id="IPR042120">
    <property type="entry name" value="MutL_C_dimsub"/>
</dbReference>
<dbReference type="InterPro" id="IPR002099">
    <property type="entry name" value="MutL/Mlh/PMS"/>
</dbReference>
<dbReference type="GO" id="GO:0006298">
    <property type="term" value="P:mismatch repair"/>
    <property type="evidence" value="ECO:0007669"/>
    <property type="project" value="InterPro"/>
</dbReference>
<dbReference type="SUPFAM" id="SSF118116">
    <property type="entry name" value="DNA mismatch repair protein MutL"/>
    <property type="match status" value="1"/>
</dbReference>
<dbReference type="PANTHER" id="PTHR10073">
    <property type="entry name" value="DNA MISMATCH REPAIR PROTEIN MLH, PMS, MUTL"/>
    <property type="match status" value="1"/>
</dbReference>
<reference evidence="6" key="2">
    <citation type="submission" date="2022-10" db="EMBL/GenBank/DDBJ databases">
        <authorList>
            <consortium name="ENA_rothamsted_submissions"/>
            <consortium name="culmorum"/>
            <person name="King R."/>
        </authorList>
    </citation>
    <scope>NUCLEOTIDE SEQUENCE</scope>
</reference>
<name>A0A9N9S3J6_9DIPT</name>
<dbReference type="Proteomes" id="UP001153620">
    <property type="component" value="Chromosome 3"/>
</dbReference>
<evidence type="ECO:0000256" key="2">
    <source>
        <dbReference type="ARBA" id="ARBA00022763"/>
    </source>
</evidence>
<dbReference type="Gene3D" id="3.30.565.10">
    <property type="entry name" value="Histidine kinase-like ATPase, C-terminal domain"/>
    <property type="match status" value="1"/>
</dbReference>
<dbReference type="GO" id="GO:0032389">
    <property type="term" value="C:MutLalpha complex"/>
    <property type="evidence" value="ECO:0007669"/>
    <property type="project" value="TreeGrafter"/>
</dbReference>
<feature type="region of interest" description="Disordered" evidence="3">
    <location>
        <begin position="432"/>
        <end position="451"/>
    </location>
</feature>
<dbReference type="InterPro" id="IPR014721">
    <property type="entry name" value="Ribsml_uS5_D2-typ_fold_subgr"/>
</dbReference>
<evidence type="ECO:0000313" key="7">
    <source>
        <dbReference type="Proteomes" id="UP001153620"/>
    </source>
</evidence>